<protein>
    <submittedName>
        <fullName evidence="1">Uncharacterized protein</fullName>
    </submittedName>
</protein>
<reference evidence="1" key="1">
    <citation type="submission" date="2016-10" db="EMBL/GenBank/DDBJ databases">
        <title>Sequence of Gallionella enrichment culture.</title>
        <authorList>
            <person name="Poehlein A."/>
            <person name="Muehling M."/>
            <person name="Daniel R."/>
        </authorList>
    </citation>
    <scope>NUCLEOTIDE SEQUENCE</scope>
</reference>
<dbReference type="AlphaFoldDB" id="A0A1J5PZK4"/>
<accession>A0A1J5PZK4</accession>
<dbReference type="EMBL" id="MLJW01004068">
    <property type="protein sequence ID" value="OIQ70715.1"/>
    <property type="molecule type" value="Genomic_DNA"/>
</dbReference>
<gene>
    <name evidence="1" type="ORF">GALL_476710</name>
</gene>
<proteinExistence type="predicted"/>
<organism evidence="1">
    <name type="scientific">mine drainage metagenome</name>
    <dbReference type="NCBI Taxonomy" id="410659"/>
    <lineage>
        <taxon>unclassified sequences</taxon>
        <taxon>metagenomes</taxon>
        <taxon>ecological metagenomes</taxon>
    </lineage>
</organism>
<evidence type="ECO:0000313" key="1">
    <source>
        <dbReference type="EMBL" id="OIQ70715.1"/>
    </source>
</evidence>
<name>A0A1J5PZK4_9ZZZZ</name>
<sequence>MTEKIVVRARARYAVLSRAAVKQVVGVSGAGQNVVASPPDGEGQPLHMILALLVQNIGGIGAFDAGAARQQGQRHRRDRASRILAQCKSVHARRVRRKVVERQCSVASYCGKSGLSVLQAGPPAQSDAVIGKPLITFGEQSLAPVLCERVEYIAQISLGDEDIVVPKHPIILGQHGTQGCHVSCTSGARPARIEVRRPDQLWTDAATDRVECGGAVGHAGLGKNVEQCRIGKAANQNRAVPAALDGLA</sequence>
<comment type="caution">
    <text evidence="1">The sequence shown here is derived from an EMBL/GenBank/DDBJ whole genome shotgun (WGS) entry which is preliminary data.</text>
</comment>